<evidence type="ECO:0008006" key="5">
    <source>
        <dbReference type="Google" id="ProtNLM"/>
    </source>
</evidence>
<dbReference type="EMBL" id="CAADHB010000107">
    <property type="protein sequence ID" value="VFK80371.1"/>
    <property type="molecule type" value="Genomic_DNA"/>
</dbReference>
<evidence type="ECO:0000313" key="3">
    <source>
        <dbReference type="EMBL" id="VFK48509.1"/>
    </source>
</evidence>
<feature type="signal peptide" evidence="1">
    <location>
        <begin position="1"/>
        <end position="26"/>
    </location>
</feature>
<dbReference type="EMBL" id="CAADFU010000128">
    <property type="protein sequence ID" value="VFK48509.1"/>
    <property type="molecule type" value="Genomic_DNA"/>
</dbReference>
<organism evidence="2">
    <name type="scientific">Candidatus Kentrum sp. SD</name>
    <dbReference type="NCBI Taxonomy" id="2126332"/>
    <lineage>
        <taxon>Bacteria</taxon>
        <taxon>Pseudomonadati</taxon>
        <taxon>Pseudomonadota</taxon>
        <taxon>Gammaproteobacteria</taxon>
        <taxon>Candidatus Kentrum</taxon>
    </lineage>
</organism>
<dbReference type="EMBL" id="CAADFR010000133">
    <property type="protein sequence ID" value="VFK42949.1"/>
    <property type="molecule type" value="Genomic_DNA"/>
</dbReference>
<keyword evidence="1" id="KW-0732">Signal</keyword>
<protein>
    <recommendedName>
        <fullName evidence="5">Sulfur globule protein CV1</fullName>
    </recommendedName>
</protein>
<sequence>MKLVSKTIATALIVGASALPMQSANAFFMSPDGHGNFGPWNMSEFGMSNRGGGPWGGGYGGGYGGYGGYGGGHGGYGGAPYGGFPSHGYGAPYHPAAPGNFYGYGVPYRPAAPTAPAQSPAK</sequence>
<evidence type="ECO:0000313" key="4">
    <source>
        <dbReference type="EMBL" id="VFK80371.1"/>
    </source>
</evidence>
<gene>
    <name evidence="4" type="ORF">BECKSD772D_GA0070982_11078</name>
    <name evidence="3" type="ORF">BECKSD772E_GA0070983_11287</name>
    <name evidence="2" type="ORF">BECKSD772F_GA0070984_11331</name>
</gene>
<accession>A0A450YN80</accession>
<name>A0A450YN80_9GAMM</name>
<evidence type="ECO:0000256" key="1">
    <source>
        <dbReference type="SAM" id="SignalP"/>
    </source>
</evidence>
<proteinExistence type="predicted"/>
<evidence type="ECO:0000313" key="2">
    <source>
        <dbReference type="EMBL" id="VFK42949.1"/>
    </source>
</evidence>
<reference evidence="2" key="1">
    <citation type="submission" date="2019-02" db="EMBL/GenBank/DDBJ databases">
        <authorList>
            <person name="Gruber-Vodicka R. H."/>
            <person name="Seah K. B. B."/>
        </authorList>
    </citation>
    <scope>NUCLEOTIDE SEQUENCE</scope>
    <source>
        <strain evidence="4">BECK_S127</strain>
        <strain evidence="3">BECK_S1320</strain>
        <strain evidence="2">BECK_S1321</strain>
    </source>
</reference>
<dbReference type="AlphaFoldDB" id="A0A450YN80"/>
<feature type="chain" id="PRO_5036354217" description="Sulfur globule protein CV1" evidence="1">
    <location>
        <begin position="27"/>
        <end position="122"/>
    </location>
</feature>